<accession>A0A7W7J1B8</accession>
<dbReference type="Proteomes" id="UP000561681">
    <property type="component" value="Unassembled WGS sequence"/>
</dbReference>
<sequence>MILNYNELLICVKRIEKQISDLKFEQRNHIHNLNFSKTRQTFVQQQLLELQILNYITYYQEKIKSNHLESKIYSNELRDLKENYQPKTNANDFFVCLKELTTEYNDLLKDLKLFYKLNRLKDIDAIKEKIKNLTSRMEEIFLELSRIILLPHSNIDDNQIKDFNSYTLFFQEYYTSKLLNLEKELHSKQIELKSFKVFLNFKLAKSIRKEIKTIQTELEAIHYTKNNLKFIDQIKWEYIIT</sequence>
<gene>
    <name evidence="1" type="ORF">HNP37_004485</name>
</gene>
<organism evidence="1 2">
    <name type="scientific">Flavobacterium nitrogenifigens</name>
    <dbReference type="NCBI Taxonomy" id="1617283"/>
    <lineage>
        <taxon>Bacteria</taxon>
        <taxon>Pseudomonadati</taxon>
        <taxon>Bacteroidota</taxon>
        <taxon>Flavobacteriia</taxon>
        <taxon>Flavobacteriales</taxon>
        <taxon>Flavobacteriaceae</taxon>
        <taxon>Flavobacterium</taxon>
    </lineage>
</organism>
<reference evidence="1 2" key="1">
    <citation type="submission" date="2020-08" db="EMBL/GenBank/DDBJ databases">
        <title>Functional genomics of gut bacteria from endangered species of beetles.</title>
        <authorList>
            <person name="Carlos-Shanley C."/>
        </authorList>
    </citation>
    <scope>NUCLEOTIDE SEQUENCE [LARGE SCALE GENOMIC DNA]</scope>
    <source>
        <strain evidence="1 2">S00142</strain>
    </source>
</reference>
<protein>
    <submittedName>
        <fullName evidence="1">Galactitol-specific phosphotransferase system IIB component</fullName>
    </submittedName>
</protein>
<evidence type="ECO:0000313" key="2">
    <source>
        <dbReference type="Proteomes" id="UP000561681"/>
    </source>
</evidence>
<dbReference type="AlphaFoldDB" id="A0A7W7J1B8"/>
<dbReference type="EMBL" id="JACHLD010000009">
    <property type="protein sequence ID" value="MBB4804398.1"/>
    <property type="molecule type" value="Genomic_DNA"/>
</dbReference>
<dbReference type="RefSeq" id="WP_184167506.1">
    <property type="nucleotide sequence ID" value="NZ_JACHLD010000009.1"/>
</dbReference>
<dbReference type="GO" id="GO:0016740">
    <property type="term" value="F:transferase activity"/>
    <property type="evidence" value="ECO:0007669"/>
    <property type="project" value="UniProtKB-KW"/>
</dbReference>
<proteinExistence type="predicted"/>
<name>A0A7W7J1B8_9FLAO</name>
<keyword evidence="1" id="KW-0808">Transferase</keyword>
<evidence type="ECO:0000313" key="1">
    <source>
        <dbReference type="EMBL" id="MBB4804398.1"/>
    </source>
</evidence>
<comment type="caution">
    <text evidence="1">The sequence shown here is derived from an EMBL/GenBank/DDBJ whole genome shotgun (WGS) entry which is preliminary data.</text>
</comment>
<keyword evidence="2" id="KW-1185">Reference proteome</keyword>